<dbReference type="GO" id="GO:0005525">
    <property type="term" value="F:GTP binding"/>
    <property type="evidence" value="ECO:0007669"/>
    <property type="project" value="UniProtKB-UniRule"/>
</dbReference>
<feature type="binding site" evidence="6">
    <location>
        <begin position="234"/>
        <end position="238"/>
    </location>
    <ligand>
        <name>GTP</name>
        <dbReference type="ChEBI" id="CHEBI:37565"/>
    </ligand>
</feature>
<keyword evidence="5" id="KW-0963">Cytoplasm</keyword>
<feature type="binding site" evidence="6">
    <location>
        <begin position="352"/>
        <end position="354"/>
    </location>
    <ligand>
        <name>GTP</name>
        <dbReference type="ChEBI" id="CHEBI:37565"/>
    </ligand>
</feature>
<evidence type="ECO:0000256" key="3">
    <source>
        <dbReference type="ARBA" id="ARBA00022842"/>
    </source>
</evidence>
<comment type="cofactor">
    <cofactor evidence="7">
        <name>Mg(2+)</name>
        <dbReference type="ChEBI" id="CHEBI:18420"/>
    </cofactor>
</comment>
<dbReference type="Pfam" id="PF01926">
    <property type="entry name" value="MMR_HSR1"/>
    <property type="match status" value="1"/>
</dbReference>
<dbReference type="STRING" id="1802056.A2954_00470"/>
<organism evidence="9 10">
    <name type="scientific">Candidatus Roizmanbacteria bacterium RIFCSPLOWO2_01_FULL_37_12</name>
    <dbReference type="NCBI Taxonomy" id="1802056"/>
    <lineage>
        <taxon>Bacteria</taxon>
        <taxon>Candidatus Roizmaniibacteriota</taxon>
    </lineage>
</organism>
<feature type="binding site" evidence="7">
    <location>
        <position position="216"/>
    </location>
    <ligand>
        <name>Mg(2+)</name>
        <dbReference type="ChEBI" id="CHEBI:18420"/>
    </ligand>
</feature>
<feature type="binding site" evidence="7">
    <location>
        <position position="236"/>
    </location>
    <ligand>
        <name>Mg(2+)</name>
        <dbReference type="ChEBI" id="CHEBI:18420"/>
    </ligand>
</feature>
<feature type="domain" description="Hflx-type G" evidence="8">
    <location>
        <begin position="203"/>
        <end position="326"/>
    </location>
</feature>
<dbReference type="InterPro" id="IPR016496">
    <property type="entry name" value="GTPase_HflX"/>
</dbReference>
<dbReference type="GO" id="GO:0043022">
    <property type="term" value="F:ribosome binding"/>
    <property type="evidence" value="ECO:0007669"/>
    <property type="project" value="TreeGrafter"/>
</dbReference>
<dbReference type="InterPro" id="IPR030394">
    <property type="entry name" value="G_HFLX_dom"/>
</dbReference>
<evidence type="ECO:0000256" key="6">
    <source>
        <dbReference type="PIRSR" id="PIRSR006809-1"/>
    </source>
</evidence>
<comment type="similarity">
    <text evidence="5">Belongs to the TRAFAC class OBG-HflX-like GTPase superfamily. HflX GTPase family.</text>
</comment>
<evidence type="ECO:0000256" key="2">
    <source>
        <dbReference type="ARBA" id="ARBA00022741"/>
    </source>
</evidence>
<proteinExistence type="inferred from homology"/>
<dbReference type="GO" id="GO:0005737">
    <property type="term" value="C:cytoplasm"/>
    <property type="evidence" value="ECO:0007669"/>
    <property type="project" value="UniProtKB-SubCell"/>
</dbReference>
<accession>A0A1F7ICX8</accession>
<dbReference type="Pfam" id="PF13167">
    <property type="entry name" value="GTP-bdg_N"/>
    <property type="match status" value="1"/>
</dbReference>
<comment type="subcellular location">
    <subcellularLocation>
        <location evidence="5">Cytoplasm</location>
    </subcellularLocation>
    <text evidence="5">May associate with membranes.</text>
</comment>
<dbReference type="PANTHER" id="PTHR10229:SF0">
    <property type="entry name" value="GTP-BINDING PROTEIN 6-RELATED"/>
    <property type="match status" value="1"/>
</dbReference>
<comment type="subunit">
    <text evidence="5">Monomer. Associates with the 50S ribosomal subunit.</text>
</comment>
<keyword evidence="3 7" id="KW-0460">Magnesium</keyword>
<dbReference type="NCBIfam" id="TIGR03156">
    <property type="entry name" value="GTP_HflX"/>
    <property type="match status" value="1"/>
</dbReference>
<keyword evidence="2 5" id="KW-0547">Nucleotide-binding</keyword>
<dbReference type="Gene3D" id="3.40.50.300">
    <property type="entry name" value="P-loop containing nucleotide triphosphate hydrolases"/>
    <property type="match status" value="1"/>
</dbReference>
<dbReference type="GO" id="GO:0046872">
    <property type="term" value="F:metal ion binding"/>
    <property type="evidence" value="ECO:0007669"/>
    <property type="project" value="UniProtKB-KW"/>
</dbReference>
<feature type="binding site" evidence="6">
    <location>
        <begin position="257"/>
        <end position="260"/>
    </location>
    <ligand>
        <name>GTP</name>
        <dbReference type="ChEBI" id="CHEBI:37565"/>
    </ligand>
</feature>
<comment type="caution">
    <text evidence="9">The sequence shown here is derived from an EMBL/GenBank/DDBJ whole genome shotgun (WGS) entry which is preliminary data.</text>
</comment>
<dbReference type="CDD" id="cd01878">
    <property type="entry name" value="HflX"/>
    <property type="match status" value="1"/>
</dbReference>
<evidence type="ECO:0000256" key="1">
    <source>
        <dbReference type="ARBA" id="ARBA00022723"/>
    </source>
</evidence>
<dbReference type="InterPro" id="IPR006073">
    <property type="entry name" value="GTP-bd"/>
</dbReference>
<dbReference type="AlphaFoldDB" id="A0A1F7ICX8"/>
<reference evidence="9 10" key="1">
    <citation type="journal article" date="2016" name="Nat. Commun.">
        <title>Thousands of microbial genomes shed light on interconnected biogeochemical processes in an aquifer system.</title>
        <authorList>
            <person name="Anantharaman K."/>
            <person name="Brown C.T."/>
            <person name="Hug L.A."/>
            <person name="Sharon I."/>
            <person name="Castelle C.J."/>
            <person name="Probst A.J."/>
            <person name="Thomas B.C."/>
            <person name="Singh A."/>
            <person name="Wilkins M.J."/>
            <person name="Karaoz U."/>
            <person name="Brodie E.L."/>
            <person name="Williams K.H."/>
            <person name="Hubbard S.S."/>
            <person name="Banfield J.F."/>
        </authorList>
    </citation>
    <scope>NUCLEOTIDE SEQUENCE [LARGE SCALE GENOMIC DNA]</scope>
</reference>
<feature type="binding site" evidence="6">
    <location>
        <begin position="323"/>
        <end position="326"/>
    </location>
    <ligand>
        <name>GTP</name>
        <dbReference type="ChEBI" id="CHEBI:37565"/>
    </ligand>
</feature>
<keyword evidence="4 5" id="KW-0342">GTP-binding</keyword>
<dbReference type="PANTHER" id="PTHR10229">
    <property type="entry name" value="GTP-BINDING PROTEIN HFLX"/>
    <property type="match status" value="1"/>
</dbReference>
<dbReference type="HAMAP" id="MF_00900">
    <property type="entry name" value="GTPase_HflX"/>
    <property type="match status" value="1"/>
</dbReference>
<feature type="binding site" evidence="6">
    <location>
        <begin position="209"/>
        <end position="216"/>
    </location>
    <ligand>
        <name>GTP</name>
        <dbReference type="ChEBI" id="CHEBI:37565"/>
    </ligand>
</feature>
<evidence type="ECO:0000313" key="9">
    <source>
        <dbReference type="EMBL" id="OGK41212.1"/>
    </source>
</evidence>
<dbReference type="PIRSF" id="PIRSF006809">
    <property type="entry name" value="GTP-binding_hflX_prd"/>
    <property type="match status" value="1"/>
</dbReference>
<gene>
    <name evidence="5" type="primary">hflX</name>
    <name evidence="9" type="ORF">A2954_00470</name>
</gene>
<sequence>MQKVHRIVLVDVIDPHEHKDEAIKNLQELKSLVATYHGIDIVDVIQHRTRPDKATFIGSGKVEELVEIVTQKQIDIVVVNAIVNPSVLFNLTEKLWNFNPDIQVWDRIDLILNIFDKHAQTLEAKLQIEIARMQHMGPRIYGLGGTLFSRQGGGIGTKGLGETNIELMKRHWRDQIKKKRDQLEKISRQHLFQLERRKENNIPGISIVGYTNAGKTSLFNLLTRKHKVVENALFVTLDSVTGKLYLPSLKKEVTISDTIGFIKDLPSSLINSFKSTLMESVSADLLLHVIDISDPKIDEKIEVVEQILRELKVNAQKIIFVFNKIDAFKGDGEKILKEIKNKYSHFSPQFISVTLDYGTKKLKAEIEKSLSSFA</sequence>
<dbReference type="Gene3D" id="3.40.50.11060">
    <property type="entry name" value="GTPase HflX, N-terminal domain"/>
    <property type="match status" value="1"/>
</dbReference>
<dbReference type="SUPFAM" id="SSF52540">
    <property type="entry name" value="P-loop containing nucleoside triphosphate hydrolases"/>
    <property type="match status" value="1"/>
</dbReference>
<dbReference type="GO" id="GO:0003924">
    <property type="term" value="F:GTPase activity"/>
    <property type="evidence" value="ECO:0007669"/>
    <property type="project" value="UniProtKB-UniRule"/>
</dbReference>
<name>A0A1F7ICX8_9BACT</name>
<comment type="function">
    <text evidence="5">GTPase that associates with the 50S ribosomal subunit and may have a role during protein synthesis or ribosome biogenesis.</text>
</comment>
<evidence type="ECO:0000256" key="5">
    <source>
        <dbReference type="HAMAP-Rule" id="MF_00900"/>
    </source>
</evidence>
<evidence type="ECO:0000256" key="7">
    <source>
        <dbReference type="PIRSR" id="PIRSR006809-2"/>
    </source>
</evidence>
<dbReference type="PRINTS" id="PR00326">
    <property type="entry name" value="GTP1OBG"/>
</dbReference>
<dbReference type="Pfam" id="PF16360">
    <property type="entry name" value="GTP-bdg_M"/>
    <property type="match status" value="1"/>
</dbReference>
<dbReference type="PROSITE" id="PS51705">
    <property type="entry name" value="G_HFLX"/>
    <property type="match status" value="1"/>
</dbReference>
<dbReference type="InterPro" id="IPR027417">
    <property type="entry name" value="P-loop_NTPase"/>
</dbReference>
<evidence type="ECO:0000256" key="4">
    <source>
        <dbReference type="ARBA" id="ARBA00023134"/>
    </source>
</evidence>
<protein>
    <recommendedName>
        <fullName evidence="5">GTPase HflX</fullName>
    </recommendedName>
    <alternativeName>
        <fullName evidence="5">GTP-binding protein HflX</fullName>
    </alternativeName>
</protein>
<evidence type="ECO:0000313" key="10">
    <source>
        <dbReference type="Proteomes" id="UP000177698"/>
    </source>
</evidence>
<dbReference type="InterPro" id="IPR042108">
    <property type="entry name" value="GTPase_HflX_N_sf"/>
</dbReference>
<dbReference type="Proteomes" id="UP000177698">
    <property type="component" value="Unassembled WGS sequence"/>
</dbReference>
<keyword evidence="1 7" id="KW-0479">Metal-binding</keyword>
<dbReference type="EMBL" id="MGAG01000014">
    <property type="protein sequence ID" value="OGK41212.1"/>
    <property type="molecule type" value="Genomic_DNA"/>
</dbReference>
<evidence type="ECO:0000259" key="8">
    <source>
        <dbReference type="PROSITE" id="PS51705"/>
    </source>
</evidence>
<dbReference type="InterPro" id="IPR025121">
    <property type="entry name" value="GTPase_HflX_N"/>
</dbReference>
<dbReference type="InterPro" id="IPR032305">
    <property type="entry name" value="GTP-bd_M"/>
</dbReference>
<dbReference type="Gene3D" id="6.10.250.2860">
    <property type="match status" value="1"/>
</dbReference>